<reference evidence="2 3" key="1">
    <citation type="submission" date="2020-08" db="EMBL/GenBank/DDBJ databases">
        <title>Functional genomics of gut bacteria from endangered species of beetles.</title>
        <authorList>
            <person name="Carlos-Shanley C."/>
        </authorList>
    </citation>
    <scope>NUCLEOTIDE SEQUENCE [LARGE SCALE GENOMIC DNA]</scope>
    <source>
        <strain evidence="2 3">S00151</strain>
    </source>
</reference>
<dbReference type="InterPro" id="IPR011083">
    <property type="entry name" value="Phage_tail_collar_dom"/>
</dbReference>
<evidence type="ECO:0000259" key="1">
    <source>
        <dbReference type="Pfam" id="PF07484"/>
    </source>
</evidence>
<evidence type="ECO:0000313" key="2">
    <source>
        <dbReference type="EMBL" id="MBB4805803.1"/>
    </source>
</evidence>
<name>A0A840KE27_9FLAO</name>
<comment type="caution">
    <text evidence="2">The sequence shown here is derived from an EMBL/GenBank/DDBJ whole genome shotgun (WGS) entry which is preliminary data.</text>
</comment>
<dbReference type="Gene3D" id="3.90.1340.10">
    <property type="entry name" value="Phage tail collar domain"/>
    <property type="match status" value="1"/>
</dbReference>
<dbReference type="Pfam" id="PF07484">
    <property type="entry name" value="Collar"/>
    <property type="match status" value="1"/>
</dbReference>
<dbReference type="SUPFAM" id="SSF88874">
    <property type="entry name" value="Receptor-binding domain of short tail fibre protein gp12"/>
    <property type="match status" value="1"/>
</dbReference>
<organism evidence="2 3">
    <name type="scientific">Chryseobacterium defluvii</name>
    <dbReference type="NCBI Taxonomy" id="160396"/>
    <lineage>
        <taxon>Bacteria</taxon>
        <taxon>Pseudomonadati</taxon>
        <taxon>Bacteroidota</taxon>
        <taxon>Flavobacteriia</taxon>
        <taxon>Flavobacteriales</taxon>
        <taxon>Weeksellaceae</taxon>
        <taxon>Chryseobacterium group</taxon>
        <taxon>Chryseobacterium</taxon>
    </lineage>
</organism>
<sequence>MGTIFNMDSGRPTQWIIFNKNKILILYIMSTTPTPGAGIDLNLLNLYKTVTIKSIGNFQLALYKNDSDSVFFTPFIFPDWNKFEESLKKLDKNSTEIQKIVLRISFYTETMIQEIKSQLSLLGDTFSSVSVLPHTFFTISVILNKRKVYLNTDDLIDDESGQSANKKIDFVMNQNFIIEATYSELSEFYNTRSVTQINAKLHSDGYYYSTESIKALASFFNDTKIRNELTGDETLVDKLIVTSEKSGKGAAMNLFGSKKNSSDDKTIITKDNIKQRYVNRQFLAEFFSRYEEKLQIKVIANDIESKEKEIDKILDRFLKLCDEVIFEINKKEDDNWELVSKQLNYVTSIPQTTYEELLKVKPFRDNKVKDDANVKVLGNVVDVDVKKDGSIVTSDDIEWKKSGTEFIPTKVKMFIISDSTLNKGFNTSLLYIDKDGARQVVTEFIYPADWCADNSDQLNQTITNFDNPVGSILPYAGVVNENISGWLLCDGSRKNIDDYSALFNAIGYSWGKGKDDTEFKLPDLRGQFLRGVDFSGNVDPDYKTRNPNGLGISNEVGSFQSDTIQNITGEINGIHSDQKGNSATNVFNITTYYGNGDGGENRGCFNVRFDASKVVRTSTETRPKNAYVNYIIRAF</sequence>
<dbReference type="InterPro" id="IPR037053">
    <property type="entry name" value="Phage_tail_collar_dom_sf"/>
</dbReference>
<protein>
    <recommendedName>
        <fullName evidence="1">Phage tail collar domain-containing protein</fullName>
    </recommendedName>
</protein>
<dbReference type="EMBL" id="JACHLE010000001">
    <property type="protein sequence ID" value="MBB4805803.1"/>
    <property type="molecule type" value="Genomic_DNA"/>
</dbReference>
<evidence type="ECO:0000313" key="3">
    <source>
        <dbReference type="Proteomes" id="UP000592180"/>
    </source>
</evidence>
<keyword evidence="3" id="KW-1185">Reference proteome</keyword>
<dbReference type="AlphaFoldDB" id="A0A840KE27"/>
<dbReference type="Proteomes" id="UP000592180">
    <property type="component" value="Unassembled WGS sequence"/>
</dbReference>
<proteinExistence type="predicted"/>
<feature type="domain" description="Phage tail collar" evidence="1">
    <location>
        <begin position="470"/>
        <end position="529"/>
    </location>
</feature>
<accession>A0A840KE27</accession>
<gene>
    <name evidence="2" type="ORF">HNP38_001075</name>
</gene>